<accession>A7IWD0</accession>
<dbReference type="KEGG" id="vg:5659306"/>
<keyword evidence="3" id="KW-1185">Reference proteome</keyword>
<organism evidence="2 3">
    <name type="scientific">Paramecium bursaria Chlorella virus NY2A</name>
    <name type="common">PBCV-NY2A</name>
    <dbReference type="NCBI Taxonomy" id="46021"/>
    <lineage>
        <taxon>Viruses</taxon>
        <taxon>Varidnaviria</taxon>
        <taxon>Bamfordvirae</taxon>
        <taxon>Nucleocytoviricota</taxon>
        <taxon>Megaviricetes</taxon>
        <taxon>Algavirales</taxon>
        <taxon>Phycodnaviridae</taxon>
        <taxon>Chlorovirus</taxon>
        <taxon>Chlorovirus americanus</taxon>
    </lineage>
</organism>
<feature type="domain" description="GIY-YIG" evidence="1">
    <location>
        <begin position="29"/>
        <end position="65"/>
    </location>
</feature>
<dbReference type="EMBL" id="DQ491002">
    <property type="protein sequence ID" value="ABT14654.1"/>
    <property type="molecule type" value="Genomic_DNA"/>
</dbReference>
<dbReference type="RefSeq" id="YP_001497451.1">
    <property type="nucleotide sequence ID" value="NC_009898.1"/>
</dbReference>
<dbReference type="Proteomes" id="UP000202419">
    <property type="component" value="Segment"/>
</dbReference>
<evidence type="ECO:0000313" key="2">
    <source>
        <dbReference type="EMBL" id="ABT14654.1"/>
    </source>
</evidence>
<dbReference type="GeneID" id="5659306"/>
<evidence type="ECO:0000313" key="3">
    <source>
        <dbReference type="Proteomes" id="UP000202419"/>
    </source>
</evidence>
<dbReference type="InterPro" id="IPR035901">
    <property type="entry name" value="GIY-YIG_endonuc_sf"/>
</dbReference>
<sequence length="86" mass="10381">MTWVVYAISKNIPFVVLSEGAMLLLDPEEWNYVYIGVTNNFERRMDEHFNLAHNESYKTSQKFYNRIRDKWNEYDKTILVRGIRSD</sequence>
<protein>
    <submittedName>
        <fullName evidence="2">Uncharacterized protein B255R</fullName>
    </submittedName>
</protein>
<dbReference type="Pfam" id="PF01541">
    <property type="entry name" value="GIY-YIG"/>
    <property type="match status" value="1"/>
</dbReference>
<dbReference type="Gene3D" id="3.40.1440.10">
    <property type="entry name" value="GIY-YIG endonuclease"/>
    <property type="match status" value="1"/>
</dbReference>
<gene>
    <name evidence="2" type="primary">B255R</name>
    <name evidence="2" type="ORF">NY2A_B255R</name>
</gene>
<organismHost>
    <name type="scientific">Chlorella</name>
    <dbReference type="NCBI Taxonomy" id="3071"/>
</organismHost>
<proteinExistence type="predicted"/>
<dbReference type="OrthoDB" id="11506at10239"/>
<reference evidence="2 3" key="1">
    <citation type="journal article" date="2007" name="Virology">
        <title>Sequence and annotation of the 369-kb NY-2A and the 345-kb AR158 viruses that infect Chlorella NC64A.</title>
        <authorList>
            <person name="Fitzgerald L.A."/>
            <person name="Graves M.V."/>
            <person name="Li X."/>
            <person name="Feldblyum T."/>
            <person name="Nierman W.C."/>
            <person name="Van Etten J.L."/>
        </authorList>
    </citation>
    <scope>NUCLEOTIDE SEQUENCE [LARGE SCALE GENOMIC DNA]</scope>
    <source>
        <strain evidence="2 3">NY-2A</strain>
    </source>
</reference>
<evidence type="ECO:0000259" key="1">
    <source>
        <dbReference type="Pfam" id="PF01541"/>
    </source>
</evidence>
<name>A7IWD0_PBCVN</name>
<dbReference type="SUPFAM" id="SSF82771">
    <property type="entry name" value="GIY-YIG endonuclease"/>
    <property type="match status" value="1"/>
</dbReference>
<dbReference type="InterPro" id="IPR000305">
    <property type="entry name" value="GIY-YIG_endonuc"/>
</dbReference>